<gene>
    <name evidence="3" type="ORF">CDCA_CDCA13G3573</name>
</gene>
<feature type="coiled-coil region" evidence="1">
    <location>
        <begin position="269"/>
        <end position="303"/>
    </location>
</feature>
<sequence length="746" mass="79464">MPLSKALKRTLERLAYARTDAAWQNALRESRRRQITVAELRARLPRYEERAGIPPAERNSRLRPLEDVLVETGPARVHTRQAAAVTAEDRLPGRRLRTRRATRALSSEGDERDGEGEPVEEGADEVASSGSSASRPVSRHGVDGAWDAAAAAGSGSSRASREETEAPGSNGSNLDAAEEARRAFEARGPLGGPLSPEQMANVSKWRAELNALQREADLIMEVAGCIPAPEAAISDDATPTGARSAAERLAAVLQETSAERADGTSLARAAQLIEDLRCIERRRERLLQRAERHRREKLAYLQKYRNACRKQADDEMCVSKEEIREQMVAAAEVAERRRRLAAYWQRDPMIMQAEPPLAMPPVVGGSGIPYALAPTPATAATQTAALMNAYGCTPGYAGMSWEGAAAAAPGEWVVLERRPIHLTADAAEADDDLRLIQKSVSALKRRLRARAQYANAKAMQAAAAAAAASTASTGTAAAGSGRTAGSGRGRGGAGRGRGRGRGVRRLREATPAPAKLTPVEPTPPAPVIEPGAQAADRISDDRNDIAEERSSQTNKRHRGEDDAIAGDAAPDGGERSVAEEGSEKAEEREENRGEGAGEAEAETSAVAAVDAVRDVSAPPEAEAPPPETSGTLDDPASSTAWIRFPSGGDPEAHTARGTLHYRGRQLGKGDVVAVRVLPPDDTESGGPPEYHRGPITLVNAKEVRLAAAAAEEYRVQMAWLQNGRTELVSLEPDHEAERGAAEGSDR</sequence>
<feature type="compositionally biased region" description="Basic residues" evidence="2">
    <location>
        <begin position="93"/>
        <end position="102"/>
    </location>
</feature>
<keyword evidence="4" id="KW-1185">Reference proteome</keyword>
<feature type="compositionally biased region" description="Polar residues" evidence="2">
    <location>
        <begin position="628"/>
        <end position="640"/>
    </location>
</feature>
<feature type="region of interest" description="Disordered" evidence="2">
    <location>
        <begin position="473"/>
        <end position="668"/>
    </location>
</feature>
<feature type="region of interest" description="Disordered" evidence="2">
    <location>
        <begin position="79"/>
        <end position="175"/>
    </location>
</feature>
<comment type="caution">
    <text evidence="3">The sequence shown here is derived from an EMBL/GenBank/DDBJ whole genome shotgun (WGS) entry which is preliminary data.</text>
</comment>
<dbReference type="EMBL" id="JANCYW010000013">
    <property type="protein sequence ID" value="KAK4537548.1"/>
    <property type="molecule type" value="Genomic_DNA"/>
</dbReference>
<evidence type="ECO:0000256" key="2">
    <source>
        <dbReference type="SAM" id="MobiDB-lite"/>
    </source>
</evidence>
<feature type="compositionally biased region" description="Acidic residues" evidence="2">
    <location>
        <begin position="108"/>
        <end position="124"/>
    </location>
</feature>
<accession>A0AAV9IZM8</accession>
<reference evidence="3 4" key="1">
    <citation type="submission" date="2022-07" db="EMBL/GenBank/DDBJ databases">
        <title>Genome-wide signatures of adaptation to extreme environments.</title>
        <authorList>
            <person name="Cho C.H."/>
            <person name="Yoon H.S."/>
        </authorList>
    </citation>
    <scope>NUCLEOTIDE SEQUENCE [LARGE SCALE GENOMIC DNA]</scope>
    <source>
        <strain evidence="3 4">DBV 063 E5</strain>
    </source>
</reference>
<evidence type="ECO:0000313" key="4">
    <source>
        <dbReference type="Proteomes" id="UP001301350"/>
    </source>
</evidence>
<feature type="compositionally biased region" description="Low complexity" evidence="2">
    <location>
        <begin position="148"/>
        <end position="158"/>
    </location>
</feature>
<name>A0AAV9IZM8_CYACA</name>
<dbReference type="Proteomes" id="UP001301350">
    <property type="component" value="Unassembled WGS sequence"/>
</dbReference>
<protein>
    <submittedName>
        <fullName evidence="3">Uncharacterized protein</fullName>
    </submittedName>
</protein>
<organism evidence="3 4">
    <name type="scientific">Cyanidium caldarium</name>
    <name type="common">Red alga</name>
    <dbReference type="NCBI Taxonomy" id="2771"/>
    <lineage>
        <taxon>Eukaryota</taxon>
        <taxon>Rhodophyta</taxon>
        <taxon>Bangiophyceae</taxon>
        <taxon>Cyanidiales</taxon>
        <taxon>Cyanidiaceae</taxon>
        <taxon>Cyanidium</taxon>
    </lineage>
</organism>
<keyword evidence="1" id="KW-0175">Coiled coil</keyword>
<feature type="compositionally biased region" description="Gly residues" evidence="2">
    <location>
        <begin position="482"/>
        <end position="495"/>
    </location>
</feature>
<feature type="compositionally biased region" description="Low complexity" evidence="2">
    <location>
        <begin position="602"/>
        <end position="620"/>
    </location>
</feature>
<evidence type="ECO:0000313" key="3">
    <source>
        <dbReference type="EMBL" id="KAK4537548.1"/>
    </source>
</evidence>
<evidence type="ECO:0000256" key="1">
    <source>
        <dbReference type="SAM" id="Coils"/>
    </source>
</evidence>
<feature type="compositionally biased region" description="Low complexity" evidence="2">
    <location>
        <begin position="126"/>
        <end position="136"/>
    </location>
</feature>
<dbReference type="AlphaFoldDB" id="A0AAV9IZM8"/>
<feature type="compositionally biased region" description="Basic and acidic residues" evidence="2">
    <location>
        <begin position="537"/>
        <end position="550"/>
    </location>
</feature>
<feature type="compositionally biased region" description="Basic and acidic residues" evidence="2">
    <location>
        <begin position="572"/>
        <end position="595"/>
    </location>
</feature>
<proteinExistence type="predicted"/>